<accession>A0A1T2XZL2</accession>
<feature type="domain" description="Thioredoxin" evidence="2">
    <location>
        <begin position="11"/>
        <end position="90"/>
    </location>
</feature>
<dbReference type="Gene3D" id="3.40.30.10">
    <property type="entry name" value="Glutaredoxin"/>
    <property type="match status" value="1"/>
</dbReference>
<dbReference type="Pfam" id="PF00085">
    <property type="entry name" value="Thioredoxin"/>
    <property type="match status" value="1"/>
</dbReference>
<evidence type="ECO:0000313" key="3">
    <source>
        <dbReference type="EMBL" id="OPA85243.1"/>
    </source>
</evidence>
<dbReference type="CDD" id="cd02947">
    <property type="entry name" value="TRX_family"/>
    <property type="match status" value="1"/>
</dbReference>
<dbReference type="SUPFAM" id="SSF52833">
    <property type="entry name" value="Thioredoxin-like"/>
    <property type="match status" value="1"/>
</dbReference>
<dbReference type="OrthoDB" id="7015968at2"/>
<evidence type="ECO:0000256" key="1">
    <source>
        <dbReference type="SAM" id="MobiDB-lite"/>
    </source>
</evidence>
<dbReference type="AlphaFoldDB" id="A0A1T2XZL2"/>
<dbReference type="InterPro" id="IPR013766">
    <property type="entry name" value="Thioredoxin_domain"/>
</dbReference>
<dbReference type="InterPro" id="IPR036249">
    <property type="entry name" value="Thioredoxin-like_sf"/>
</dbReference>
<dbReference type="RefSeq" id="WP_078742931.1">
    <property type="nucleotide sequence ID" value="NZ_MSDF01000054.1"/>
</dbReference>
<evidence type="ECO:0000259" key="2">
    <source>
        <dbReference type="Pfam" id="PF00085"/>
    </source>
</evidence>
<reference evidence="3 4" key="1">
    <citation type="submission" date="2016-12" db="EMBL/GenBank/DDBJ databases">
        <title>Draft genome sequences of seven strains of Pseudomonas fluorescens that produce 4-formylaminooxyvinylglycine.</title>
        <authorList>
            <person name="Okrent R.A."/>
            <person name="Manning V.A."/>
            <person name="Trippe K.M."/>
        </authorList>
    </citation>
    <scope>NUCLEOTIDE SEQUENCE [LARGE SCALE GENOMIC DNA]</scope>
    <source>
        <strain evidence="3 4">P5A</strain>
    </source>
</reference>
<organism evidence="3 4">
    <name type="scientific">Pseudomonas fluorescens</name>
    <dbReference type="NCBI Taxonomy" id="294"/>
    <lineage>
        <taxon>Bacteria</taxon>
        <taxon>Pseudomonadati</taxon>
        <taxon>Pseudomonadota</taxon>
        <taxon>Gammaproteobacteria</taxon>
        <taxon>Pseudomonadales</taxon>
        <taxon>Pseudomonadaceae</taxon>
        <taxon>Pseudomonas</taxon>
    </lineage>
</organism>
<comment type="caution">
    <text evidence="3">The sequence shown here is derived from an EMBL/GenBank/DDBJ whole genome shotgun (WGS) entry which is preliminary data.</text>
</comment>
<protein>
    <submittedName>
        <fullName evidence="3">Thiol reductase thioredoxin</fullName>
    </submittedName>
</protein>
<dbReference type="Proteomes" id="UP000190965">
    <property type="component" value="Unassembled WGS sequence"/>
</dbReference>
<evidence type="ECO:0000313" key="4">
    <source>
        <dbReference type="Proteomes" id="UP000190965"/>
    </source>
</evidence>
<name>A0A1T2XZL2_PSEFL</name>
<dbReference type="EMBL" id="MSDF01000054">
    <property type="protein sequence ID" value="OPA85243.1"/>
    <property type="molecule type" value="Genomic_DNA"/>
</dbReference>
<feature type="region of interest" description="Disordered" evidence="1">
    <location>
        <begin position="115"/>
        <end position="134"/>
    </location>
</feature>
<sequence length="134" mass="14870">MSEMPTVAENFERYRRALKTHPLVIVVFKSLDCQLCMGLGPCFKRIAEQYADQVESFIFDTEHIPKVDDVEGTPTLKVFKNGKEVESLLGLGLPGEQQKALLEEVFDEYANTLEPSSGLPAQHQQAGSGLGFSH</sequence>
<proteinExistence type="predicted"/>
<gene>
    <name evidence="3" type="ORF">BFW87_27825</name>
</gene>